<dbReference type="Proteomes" id="UP000240883">
    <property type="component" value="Unassembled WGS sequence"/>
</dbReference>
<accession>A0A2T2P5D8</accession>
<evidence type="ECO:0000313" key="3">
    <source>
        <dbReference type="Proteomes" id="UP000240883"/>
    </source>
</evidence>
<evidence type="ECO:0008006" key="4">
    <source>
        <dbReference type="Google" id="ProtNLM"/>
    </source>
</evidence>
<sequence>MLLLLGTVSSLPTAISAHGADRWMLAVCQSDWGYAPTVASHPSKGERGCRWGSEFPTRTHTVRPIRGRTLGGRTASAGLMYGVRKGWPRSSASLNENLDVRAIAPS</sequence>
<evidence type="ECO:0000313" key="2">
    <source>
        <dbReference type="EMBL" id="PSN72849.1"/>
    </source>
</evidence>
<evidence type="ECO:0000256" key="1">
    <source>
        <dbReference type="SAM" id="SignalP"/>
    </source>
</evidence>
<dbReference type="AlphaFoldDB" id="A0A2T2P5D8"/>
<gene>
    <name evidence="2" type="ORF">BS50DRAFT_568456</name>
</gene>
<feature type="chain" id="PRO_5015616658" description="Secreted protein" evidence="1">
    <location>
        <begin position="18"/>
        <end position="106"/>
    </location>
</feature>
<keyword evidence="1" id="KW-0732">Signal</keyword>
<dbReference type="EMBL" id="KZ678129">
    <property type="protein sequence ID" value="PSN72849.1"/>
    <property type="molecule type" value="Genomic_DNA"/>
</dbReference>
<organism evidence="2 3">
    <name type="scientific">Corynespora cassiicola Philippines</name>
    <dbReference type="NCBI Taxonomy" id="1448308"/>
    <lineage>
        <taxon>Eukaryota</taxon>
        <taxon>Fungi</taxon>
        <taxon>Dikarya</taxon>
        <taxon>Ascomycota</taxon>
        <taxon>Pezizomycotina</taxon>
        <taxon>Dothideomycetes</taxon>
        <taxon>Pleosporomycetidae</taxon>
        <taxon>Pleosporales</taxon>
        <taxon>Corynesporascaceae</taxon>
        <taxon>Corynespora</taxon>
    </lineage>
</organism>
<feature type="signal peptide" evidence="1">
    <location>
        <begin position="1"/>
        <end position="17"/>
    </location>
</feature>
<reference evidence="2 3" key="1">
    <citation type="journal article" date="2018" name="Front. Microbiol.">
        <title>Genome-Wide Analysis of Corynespora cassiicola Leaf Fall Disease Putative Effectors.</title>
        <authorList>
            <person name="Lopez D."/>
            <person name="Ribeiro S."/>
            <person name="Label P."/>
            <person name="Fumanal B."/>
            <person name="Venisse J.S."/>
            <person name="Kohler A."/>
            <person name="de Oliveira R.R."/>
            <person name="Labutti K."/>
            <person name="Lipzen A."/>
            <person name="Lail K."/>
            <person name="Bauer D."/>
            <person name="Ohm R.A."/>
            <person name="Barry K.W."/>
            <person name="Spatafora J."/>
            <person name="Grigoriev I.V."/>
            <person name="Martin F.M."/>
            <person name="Pujade-Renaud V."/>
        </authorList>
    </citation>
    <scope>NUCLEOTIDE SEQUENCE [LARGE SCALE GENOMIC DNA]</scope>
    <source>
        <strain evidence="2 3">Philippines</strain>
    </source>
</reference>
<name>A0A2T2P5D8_CORCC</name>
<keyword evidence="3" id="KW-1185">Reference proteome</keyword>
<protein>
    <recommendedName>
        <fullName evidence="4">Secreted protein</fullName>
    </recommendedName>
</protein>
<proteinExistence type="predicted"/>